<name>A0AB73HBH9_LISIO</name>
<sequence length="407" mass="43009">MEKKKLSKKMIPYAAVSSLAVILVAGGIFAYTGMNDEPTKKENTPKTSMNTGKGKEAVPNTKKTKDKEKSNPTLGGVIAKVEEKASTTGITSSSVVANSPVEQILQTLAKVPDKASVASNETLEVSTPNIILPELPANVEAPPIIKPESPQVPISPEEPIEPEEPSIPEVMNEPPTIEASNQEVSIGSQFNPGDYATASDKEDGDITSAIQVIANNVNIHEEGTYQITYQVMDSKGATAEKTITVTIVNERPEITAIDQQVSLGDTFNPLEGVSAKDKEGGDITNSIQVVSNNVDTSIEGNYQVTYSVVDSHGKAASEVTIQVTVKNDLPVIAATDKVVPVNGIFNPLDGVTATDKQDGDLTSEIQVTSNDVDMTAPGNYSVTYEVTDKNGGKAAKTVVITVEAAQI</sequence>
<feature type="region of interest" description="Disordered" evidence="1">
    <location>
        <begin position="142"/>
        <end position="164"/>
    </location>
</feature>
<dbReference type="EMBL" id="JAARXV010000008">
    <property type="protein sequence ID" value="MBC2143408.1"/>
    <property type="molecule type" value="Genomic_DNA"/>
</dbReference>
<dbReference type="AlphaFoldDB" id="A0AB73HBH9"/>
<dbReference type="RefSeq" id="WP_185543824.1">
    <property type="nucleotide sequence ID" value="NZ_JAARXV010000008.1"/>
</dbReference>
<feature type="region of interest" description="Disordered" evidence="1">
    <location>
        <begin position="35"/>
        <end position="73"/>
    </location>
</feature>
<feature type="domain" description="Pesticidal crystal protein Cry22Aa Ig-like" evidence="2">
    <location>
        <begin position="258"/>
        <end position="325"/>
    </location>
</feature>
<dbReference type="Pfam" id="PF16403">
    <property type="entry name" value="Bact_surface_Ig-like"/>
    <property type="match status" value="3"/>
</dbReference>
<dbReference type="Gene3D" id="2.60.40.10">
    <property type="entry name" value="Immunoglobulins"/>
    <property type="match status" value="3"/>
</dbReference>
<feature type="domain" description="Pesticidal crystal protein Cry22Aa Ig-like" evidence="2">
    <location>
        <begin position="180"/>
        <end position="247"/>
    </location>
</feature>
<proteinExistence type="predicted"/>
<accession>A0AB73HBH9</accession>
<dbReference type="InterPro" id="IPR032179">
    <property type="entry name" value="Cry22Aa_Ig-like"/>
</dbReference>
<feature type="domain" description="Pesticidal crystal protein Cry22Aa Ig-like" evidence="2">
    <location>
        <begin position="344"/>
        <end position="402"/>
    </location>
</feature>
<reference evidence="3 4" key="1">
    <citation type="submission" date="2020-03" db="EMBL/GenBank/DDBJ databases">
        <title>Soil Listeria distribution.</title>
        <authorList>
            <person name="Liao J."/>
            <person name="Wiedmann M."/>
        </authorList>
    </citation>
    <scope>NUCLEOTIDE SEQUENCE [LARGE SCALE GENOMIC DNA]</scope>
    <source>
        <strain evidence="3 4">FSL L7-0297</strain>
    </source>
</reference>
<evidence type="ECO:0000259" key="2">
    <source>
        <dbReference type="Pfam" id="PF16403"/>
    </source>
</evidence>
<evidence type="ECO:0000256" key="1">
    <source>
        <dbReference type="SAM" id="MobiDB-lite"/>
    </source>
</evidence>
<dbReference type="InterPro" id="IPR013783">
    <property type="entry name" value="Ig-like_fold"/>
</dbReference>
<evidence type="ECO:0000313" key="4">
    <source>
        <dbReference type="Proteomes" id="UP000552309"/>
    </source>
</evidence>
<dbReference type="Proteomes" id="UP000552309">
    <property type="component" value="Unassembled WGS sequence"/>
</dbReference>
<gene>
    <name evidence="3" type="ORF">HCA89_13920</name>
</gene>
<feature type="compositionally biased region" description="Low complexity" evidence="1">
    <location>
        <begin position="147"/>
        <end position="157"/>
    </location>
</feature>
<protein>
    <submittedName>
        <fullName evidence="3">DUF5011 domain-containing protein</fullName>
    </submittedName>
</protein>
<evidence type="ECO:0000313" key="3">
    <source>
        <dbReference type="EMBL" id="MBC2143408.1"/>
    </source>
</evidence>
<comment type="caution">
    <text evidence="3">The sequence shown here is derived from an EMBL/GenBank/DDBJ whole genome shotgun (WGS) entry which is preliminary data.</text>
</comment>
<organism evidence="3 4">
    <name type="scientific">Listeria innocua</name>
    <dbReference type="NCBI Taxonomy" id="1642"/>
    <lineage>
        <taxon>Bacteria</taxon>
        <taxon>Bacillati</taxon>
        <taxon>Bacillota</taxon>
        <taxon>Bacilli</taxon>
        <taxon>Bacillales</taxon>
        <taxon>Listeriaceae</taxon>
        <taxon>Listeria</taxon>
    </lineage>
</organism>